<dbReference type="InterPro" id="IPR002654">
    <property type="entry name" value="Glyco_trans_25"/>
</dbReference>
<sequence>MNKSQQTLEVDGVFCISLKEREDRREHLQKEFLPLGLDIEFYLAERDVDNPERGCYESHRACAAMAMERGYQRVLILEDDATLTMPTESVIARINCFLKIRNPEIFYLGGMLGRMWLIPFAGVVRAKLTGGHAYMLSRKGMKKIVDKPYSKKAVDSFYATEFKAYAVYPLFCDQLPESDVKSDIADYRIETKGGGSYKDGEYWNLNSRKQEVALRRDMWRTLCGRWL</sequence>
<dbReference type="Pfam" id="PF01755">
    <property type="entry name" value="Glyco_transf_25"/>
    <property type="match status" value="1"/>
</dbReference>
<accession>A0ABT6UPG4</accession>
<comment type="caution">
    <text evidence="2">The sequence shown here is derived from an EMBL/GenBank/DDBJ whole genome shotgun (WGS) entry which is preliminary data.</text>
</comment>
<proteinExistence type="predicted"/>
<evidence type="ECO:0000259" key="1">
    <source>
        <dbReference type="Pfam" id="PF01755"/>
    </source>
</evidence>
<name>A0ABT6UPG4_9GAMM</name>
<reference evidence="3" key="2">
    <citation type="submission" date="2023-07" db="EMBL/GenBank/DDBJ databases">
        <title>Genome-based characterization of strain KMM 296 and proposal for reclassification of Cobetia litoralis and Cobetia pacifica, and emended description of the species Cobetia amphilecti and Cobetia marina.</title>
        <authorList>
            <person name="Balabanova L."/>
            <person name="Nedashkovskaya O."/>
        </authorList>
    </citation>
    <scope>NUCLEOTIDE SEQUENCE [LARGE SCALE GENOMIC DNA]</scope>
    <source>
        <strain evidence="3">NRIC 0815</strain>
    </source>
</reference>
<reference evidence="2 3" key="1">
    <citation type="submission" date="2023-04" db="EMBL/GenBank/DDBJ databases">
        <authorList>
            <person name="Otstavnykh N."/>
            <person name="Seitkalieva A."/>
            <person name="Bystritskaya E."/>
        </authorList>
    </citation>
    <scope>NUCLEOTIDE SEQUENCE [LARGE SCALE GENOMIC DNA]</scope>
    <source>
        <strain evidence="2 3">NRIC 0815</strain>
    </source>
</reference>
<evidence type="ECO:0000313" key="2">
    <source>
        <dbReference type="EMBL" id="MDI5884598.1"/>
    </source>
</evidence>
<dbReference type="CDD" id="cd06532">
    <property type="entry name" value="Glyco_transf_25"/>
    <property type="match status" value="1"/>
</dbReference>
<organism evidence="2 3">
    <name type="scientific">Cobetia amphilecti</name>
    <dbReference type="NCBI Taxonomy" id="1055104"/>
    <lineage>
        <taxon>Bacteria</taxon>
        <taxon>Pseudomonadati</taxon>
        <taxon>Pseudomonadota</taxon>
        <taxon>Gammaproteobacteria</taxon>
        <taxon>Oceanospirillales</taxon>
        <taxon>Halomonadaceae</taxon>
        <taxon>Cobetia</taxon>
    </lineage>
</organism>
<gene>
    <name evidence="2" type="ORF">QLT01_09550</name>
</gene>
<evidence type="ECO:0000313" key="3">
    <source>
        <dbReference type="Proteomes" id="UP001229025"/>
    </source>
</evidence>
<dbReference type="RefSeq" id="WP_284726835.1">
    <property type="nucleotide sequence ID" value="NZ_JASCSA010000006.1"/>
</dbReference>
<feature type="domain" description="Glycosyl transferase family 25" evidence="1">
    <location>
        <begin position="46"/>
        <end position="112"/>
    </location>
</feature>
<protein>
    <submittedName>
        <fullName evidence="2">Glycosyltransferase family 25 protein</fullName>
    </submittedName>
</protein>
<keyword evidence="3" id="KW-1185">Reference proteome</keyword>
<dbReference type="Proteomes" id="UP001229025">
    <property type="component" value="Unassembled WGS sequence"/>
</dbReference>
<dbReference type="EMBL" id="JASCSA010000006">
    <property type="protein sequence ID" value="MDI5884598.1"/>
    <property type="molecule type" value="Genomic_DNA"/>
</dbReference>